<dbReference type="SUPFAM" id="SSF53474">
    <property type="entry name" value="alpha/beta-Hydrolases"/>
    <property type="match status" value="1"/>
</dbReference>
<dbReference type="Pfam" id="PF01083">
    <property type="entry name" value="Cutinase"/>
    <property type="match status" value="1"/>
</dbReference>
<keyword evidence="4" id="KW-0732">Signal</keyword>
<sequence>MFSTFLIPLLSLPLVLTRPLSPPNCSNVHIFLARGTGEEYPGFPDLTSTSICSTISPALTCSSSSIHYRNYLDSTYCDSVQVGISRMGQQVTAYNTHCPDTLLVLIGYSMGAQVVGDALAGVTAGNRSSTLAECVVPEIAPTIAAGSKAAERIAAAVLYADPRHNKGAAFNDVDTLAPWGKQGAFYDGQVPRDEAELERLQQYSKRILSLCNYADPICAASSQPNALNWTMHHDAAYRGKQFEDAVAFVLEKVYDAYTGLRKLEPEAEREESDSSSTCLSSSSDSDSSSSEGSESVESTEESSEEDAEKWWERYEKLPIG</sequence>
<dbReference type="Proteomes" id="UP000275078">
    <property type="component" value="Unassembled WGS sequence"/>
</dbReference>
<keyword evidence="6" id="KW-1185">Reference proteome</keyword>
<dbReference type="Gene3D" id="3.40.50.1820">
    <property type="entry name" value="alpha/beta hydrolase"/>
    <property type="match status" value="1"/>
</dbReference>
<dbReference type="AlphaFoldDB" id="A0A3N4IHK3"/>
<evidence type="ECO:0000256" key="1">
    <source>
        <dbReference type="ARBA" id="ARBA00022801"/>
    </source>
</evidence>
<protein>
    <submittedName>
        <fullName evidence="5">Alpha/beta-hydrolase</fullName>
    </submittedName>
</protein>
<organism evidence="5 6">
    <name type="scientific">Ascobolus immersus RN42</name>
    <dbReference type="NCBI Taxonomy" id="1160509"/>
    <lineage>
        <taxon>Eukaryota</taxon>
        <taxon>Fungi</taxon>
        <taxon>Dikarya</taxon>
        <taxon>Ascomycota</taxon>
        <taxon>Pezizomycotina</taxon>
        <taxon>Pezizomycetes</taxon>
        <taxon>Pezizales</taxon>
        <taxon>Ascobolaceae</taxon>
        <taxon>Ascobolus</taxon>
    </lineage>
</organism>
<name>A0A3N4IHK3_ASCIM</name>
<dbReference type="OrthoDB" id="2586582at2759"/>
<evidence type="ECO:0000256" key="3">
    <source>
        <dbReference type="SAM" id="MobiDB-lite"/>
    </source>
</evidence>
<proteinExistence type="predicted"/>
<dbReference type="PANTHER" id="PTHR33630:SF9">
    <property type="entry name" value="CUTINASE 4"/>
    <property type="match status" value="1"/>
</dbReference>
<keyword evidence="2" id="KW-1015">Disulfide bond</keyword>
<accession>A0A3N4IHK3</accession>
<feature type="chain" id="PRO_5017967914" evidence="4">
    <location>
        <begin position="18"/>
        <end position="320"/>
    </location>
</feature>
<dbReference type="STRING" id="1160509.A0A3N4IHK3"/>
<feature type="compositionally biased region" description="Acidic residues" evidence="3">
    <location>
        <begin position="297"/>
        <end position="307"/>
    </location>
</feature>
<dbReference type="SMART" id="SM01110">
    <property type="entry name" value="Cutinase"/>
    <property type="match status" value="1"/>
</dbReference>
<dbReference type="InterPro" id="IPR000675">
    <property type="entry name" value="Cutinase/axe"/>
</dbReference>
<gene>
    <name evidence="5" type="ORF">BJ508DRAFT_303299</name>
</gene>
<feature type="region of interest" description="Disordered" evidence="3">
    <location>
        <begin position="264"/>
        <end position="320"/>
    </location>
</feature>
<dbReference type="PANTHER" id="PTHR33630">
    <property type="entry name" value="CUTINASE RV1984C-RELATED-RELATED"/>
    <property type="match status" value="1"/>
</dbReference>
<dbReference type="InterPro" id="IPR029058">
    <property type="entry name" value="AB_hydrolase_fold"/>
</dbReference>
<reference evidence="5 6" key="1">
    <citation type="journal article" date="2018" name="Nat. Ecol. Evol.">
        <title>Pezizomycetes genomes reveal the molecular basis of ectomycorrhizal truffle lifestyle.</title>
        <authorList>
            <person name="Murat C."/>
            <person name="Payen T."/>
            <person name="Noel B."/>
            <person name="Kuo A."/>
            <person name="Morin E."/>
            <person name="Chen J."/>
            <person name="Kohler A."/>
            <person name="Krizsan K."/>
            <person name="Balestrini R."/>
            <person name="Da Silva C."/>
            <person name="Montanini B."/>
            <person name="Hainaut M."/>
            <person name="Levati E."/>
            <person name="Barry K.W."/>
            <person name="Belfiori B."/>
            <person name="Cichocki N."/>
            <person name="Clum A."/>
            <person name="Dockter R.B."/>
            <person name="Fauchery L."/>
            <person name="Guy J."/>
            <person name="Iotti M."/>
            <person name="Le Tacon F."/>
            <person name="Lindquist E.A."/>
            <person name="Lipzen A."/>
            <person name="Malagnac F."/>
            <person name="Mello A."/>
            <person name="Molinier V."/>
            <person name="Miyauchi S."/>
            <person name="Poulain J."/>
            <person name="Riccioni C."/>
            <person name="Rubini A."/>
            <person name="Sitrit Y."/>
            <person name="Splivallo R."/>
            <person name="Traeger S."/>
            <person name="Wang M."/>
            <person name="Zifcakova L."/>
            <person name="Wipf D."/>
            <person name="Zambonelli A."/>
            <person name="Paolocci F."/>
            <person name="Nowrousian M."/>
            <person name="Ottonello S."/>
            <person name="Baldrian P."/>
            <person name="Spatafora J.W."/>
            <person name="Henrissat B."/>
            <person name="Nagy L.G."/>
            <person name="Aury J.M."/>
            <person name="Wincker P."/>
            <person name="Grigoriev I.V."/>
            <person name="Bonfante P."/>
            <person name="Martin F.M."/>
        </authorList>
    </citation>
    <scope>NUCLEOTIDE SEQUENCE [LARGE SCALE GENOMIC DNA]</scope>
    <source>
        <strain evidence="5 6">RN42</strain>
    </source>
</reference>
<dbReference type="EMBL" id="ML119656">
    <property type="protein sequence ID" value="RPA84907.1"/>
    <property type="molecule type" value="Genomic_DNA"/>
</dbReference>
<dbReference type="GO" id="GO:0052689">
    <property type="term" value="F:carboxylic ester hydrolase activity"/>
    <property type="evidence" value="ECO:0007669"/>
    <property type="project" value="UniProtKB-ARBA"/>
</dbReference>
<feature type="signal peptide" evidence="4">
    <location>
        <begin position="1"/>
        <end position="17"/>
    </location>
</feature>
<evidence type="ECO:0000256" key="2">
    <source>
        <dbReference type="ARBA" id="ARBA00023157"/>
    </source>
</evidence>
<evidence type="ECO:0000313" key="6">
    <source>
        <dbReference type="Proteomes" id="UP000275078"/>
    </source>
</evidence>
<evidence type="ECO:0000256" key="4">
    <source>
        <dbReference type="SAM" id="SignalP"/>
    </source>
</evidence>
<evidence type="ECO:0000313" key="5">
    <source>
        <dbReference type="EMBL" id="RPA84907.1"/>
    </source>
</evidence>
<feature type="compositionally biased region" description="Low complexity" evidence="3">
    <location>
        <begin position="274"/>
        <end position="296"/>
    </location>
</feature>
<keyword evidence="1 5" id="KW-0378">Hydrolase</keyword>
<feature type="compositionally biased region" description="Basic and acidic residues" evidence="3">
    <location>
        <begin position="308"/>
        <end position="320"/>
    </location>
</feature>